<dbReference type="EMBL" id="KN836913">
    <property type="protein sequence ID" value="KIK31521.1"/>
    <property type="molecule type" value="Genomic_DNA"/>
</dbReference>
<reference evidence="3" key="2">
    <citation type="submission" date="2015-01" db="EMBL/GenBank/DDBJ databases">
        <title>Evolutionary Origins and Diversification of the Mycorrhizal Mutualists.</title>
        <authorList>
            <consortium name="DOE Joint Genome Institute"/>
            <consortium name="Mycorrhizal Genomics Consortium"/>
            <person name="Kohler A."/>
            <person name="Kuo A."/>
            <person name="Nagy L.G."/>
            <person name="Floudas D."/>
            <person name="Copeland A."/>
            <person name="Barry K.W."/>
            <person name="Cichocki N."/>
            <person name="Veneault-Fourrey C."/>
            <person name="LaButti K."/>
            <person name="Lindquist E.A."/>
            <person name="Lipzen A."/>
            <person name="Lundell T."/>
            <person name="Morin E."/>
            <person name="Murat C."/>
            <person name="Riley R."/>
            <person name="Ohm R."/>
            <person name="Sun H."/>
            <person name="Tunlid A."/>
            <person name="Henrissat B."/>
            <person name="Grigoriev I.V."/>
            <person name="Hibbett D.S."/>
            <person name="Martin F."/>
        </authorList>
    </citation>
    <scope>NUCLEOTIDE SEQUENCE [LARGE SCALE GENOMIC DNA]</scope>
    <source>
        <strain evidence="3">UH-Slu-Lm8-n1</strain>
    </source>
</reference>
<organism evidence="2 3">
    <name type="scientific">Suillus luteus UH-Slu-Lm8-n1</name>
    <dbReference type="NCBI Taxonomy" id="930992"/>
    <lineage>
        <taxon>Eukaryota</taxon>
        <taxon>Fungi</taxon>
        <taxon>Dikarya</taxon>
        <taxon>Basidiomycota</taxon>
        <taxon>Agaricomycotina</taxon>
        <taxon>Agaricomycetes</taxon>
        <taxon>Agaricomycetidae</taxon>
        <taxon>Boletales</taxon>
        <taxon>Suillineae</taxon>
        <taxon>Suillaceae</taxon>
        <taxon>Suillus</taxon>
    </lineage>
</organism>
<evidence type="ECO:0000256" key="1">
    <source>
        <dbReference type="SAM" id="MobiDB-lite"/>
    </source>
</evidence>
<dbReference type="AlphaFoldDB" id="A0A0C9ZQH4"/>
<name>A0A0C9ZQH4_9AGAM</name>
<reference evidence="2 3" key="1">
    <citation type="submission" date="2014-04" db="EMBL/GenBank/DDBJ databases">
        <authorList>
            <consortium name="DOE Joint Genome Institute"/>
            <person name="Kuo A."/>
            <person name="Ruytinx J."/>
            <person name="Rineau F."/>
            <person name="Colpaert J."/>
            <person name="Kohler A."/>
            <person name="Nagy L.G."/>
            <person name="Floudas D."/>
            <person name="Copeland A."/>
            <person name="Barry K.W."/>
            <person name="Cichocki N."/>
            <person name="Veneault-Fourrey C."/>
            <person name="LaButti K."/>
            <person name="Lindquist E.A."/>
            <person name="Lipzen A."/>
            <person name="Lundell T."/>
            <person name="Morin E."/>
            <person name="Murat C."/>
            <person name="Sun H."/>
            <person name="Tunlid A."/>
            <person name="Henrissat B."/>
            <person name="Grigoriev I.V."/>
            <person name="Hibbett D.S."/>
            <person name="Martin F."/>
            <person name="Nordberg H.P."/>
            <person name="Cantor M.N."/>
            <person name="Hua S.X."/>
        </authorList>
    </citation>
    <scope>NUCLEOTIDE SEQUENCE [LARGE SCALE GENOMIC DNA]</scope>
    <source>
        <strain evidence="2 3">UH-Slu-Lm8-n1</strain>
    </source>
</reference>
<dbReference type="Proteomes" id="UP000054485">
    <property type="component" value="Unassembled WGS sequence"/>
</dbReference>
<evidence type="ECO:0000313" key="3">
    <source>
        <dbReference type="Proteomes" id="UP000054485"/>
    </source>
</evidence>
<gene>
    <name evidence="2" type="ORF">CY34DRAFT_19839</name>
</gene>
<accession>A0A0C9ZQH4</accession>
<protein>
    <submittedName>
        <fullName evidence="2">Uncharacterized protein</fullName>
    </submittedName>
</protein>
<feature type="region of interest" description="Disordered" evidence="1">
    <location>
        <begin position="53"/>
        <end position="86"/>
    </location>
</feature>
<dbReference type="HOGENOM" id="CLU_1732680_0_0_1"/>
<dbReference type="OrthoDB" id="2690293at2759"/>
<evidence type="ECO:0000313" key="2">
    <source>
        <dbReference type="EMBL" id="KIK31521.1"/>
    </source>
</evidence>
<proteinExistence type="predicted"/>
<keyword evidence="3" id="KW-1185">Reference proteome</keyword>
<dbReference type="InParanoid" id="A0A0C9ZQH4"/>
<sequence length="151" mass="16354">MLSSHSHKVFVSYHVSFIKSHQHGTPVPLEPLPEPVLPPPIQPCLTSVTIKEVPDVDAASPGKPPSVTPRRSTQPSMPSERHCTLDGKPYVSPTQHAVIESLSQAAADHLHALSPAHASEEHALPAIFTEEEFAALADVFAHITVTYLRII</sequence>